<dbReference type="Proteomes" id="UP001056937">
    <property type="component" value="Chromosome 1"/>
</dbReference>
<protein>
    <submittedName>
        <fullName evidence="2">Uncharacterized protein</fullName>
    </submittedName>
</protein>
<dbReference type="EMBL" id="CP084930">
    <property type="protein sequence ID" value="USI72873.1"/>
    <property type="molecule type" value="Genomic_DNA"/>
</dbReference>
<feature type="compositionally biased region" description="Low complexity" evidence="1">
    <location>
        <begin position="97"/>
        <end position="117"/>
    </location>
</feature>
<evidence type="ECO:0000256" key="1">
    <source>
        <dbReference type="SAM" id="MobiDB-lite"/>
    </source>
</evidence>
<reference evidence="2" key="1">
    <citation type="journal article" date="2022" name="Toxins">
        <title>Genomic Analysis of Sphingopyxis sp. USTB-05 for Biodegrading Cyanobacterial Hepatotoxins.</title>
        <authorList>
            <person name="Liu C."/>
            <person name="Xu Q."/>
            <person name="Zhao Z."/>
            <person name="Zhang H."/>
            <person name="Liu X."/>
            <person name="Yin C."/>
            <person name="Liu Y."/>
            <person name="Yan H."/>
        </authorList>
    </citation>
    <scope>NUCLEOTIDE SEQUENCE</scope>
    <source>
        <strain evidence="2">NBD5</strain>
    </source>
</reference>
<evidence type="ECO:0000313" key="3">
    <source>
        <dbReference type="Proteomes" id="UP001056937"/>
    </source>
</evidence>
<gene>
    <name evidence="2" type="ORF">LHA26_16660</name>
</gene>
<accession>A0ABY4X7G0</accession>
<evidence type="ECO:0000313" key="2">
    <source>
        <dbReference type="EMBL" id="USI72873.1"/>
    </source>
</evidence>
<proteinExistence type="predicted"/>
<organism evidence="2 3">
    <name type="scientific">Sphingomonas morindae</name>
    <dbReference type="NCBI Taxonomy" id="1541170"/>
    <lineage>
        <taxon>Bacteria</taxon>
        <taxon>Pseudomonadati</taxon>
        <taxon>Pseudomonadota</taxon>
        <taxon>Alphaproteobacteria</taxon>
        <taxon>Sphingomonadales</taxon>
        <taxon>Sphingomonadaceae</taxon>
        <taxon>Sphingomonas</taxon>
    </lineage>
</organism>
<dbReference type="RefSeq" id="WP_252166683.1">
    <property type="nucleotide sequence ID" value="NZ_CP084930.1"/>
</dbReference>
<keyword evidence="3" id="KW-1185">Reference proteome</keyword>
<name>A0ABY4X7G0_9SPHN</name>
<sequence length="134" mass="14308">MSSSNKADKRGAPKVVSRLSEALGAIRAEQRQPTQADIAAEWRDDVLVEFRSDPRLTVKAVVLAVQRLDDRVKPPAFAREISRLLSEANLGRRRQSDAVGTADAAEAAAAPVEAPGTTSAADTGFGDLLEPRES</sequence>
<feature type="region of interest" description="Disordered" evidence="1">
    <location>
        <begin position="90"/>
        <end position="134"/>
    </location>
</feature>